<organism evidence="1 2">
    <name type="scientific">Ancylostoma ceylanicum</name>
    <dbReference type="NCBI Taxonomy" id="53326"/>
    <lineage>
        <taxon>Eukaryota</taxon>
        <taxon>Metazoa</taxon>
        <taxon>Ecdysozoa</taxon>
        <taxon>Nematoda</taxon>
        <taxon>Chromadorea</taxon>
        <taxon>Rhabditida</taxon>
        <taxon>Rhabditina</taxon>
        <taxon>Rhabditomorpha</taxon>
        <taxon>Strongyloidea</taxon>
        <taxon>Ancylostomatidae</taxon>
        <taxon>Ancylostomatinae</taxon>
        <taxon>Ancylostoma</taxon>
    </lineage>
</organism>
<proteinExistence type="predicted"/>
<comment type="caution">
    <text evidence="1">The sequence shown here is derived from an EMBL/GenBank/DDBJ whole genome shotgun (WGS) entry which is preliminary data.</text>
</comment>
<sequence length="103" mass="11900">MYAKQWKPPQFHWVKGSVVRRIGSVNYKVEINGRVVREHANPLRCRDKQEGHVEESESLKVLLDVLAAEDAYTSREVNIEPNPERVIPNARLPAVPHQRQPCH</sequence>
<accession>A0A016TYC1</accession>
<evidence type="ECO:0000313" key="1">
    <source>
        <dbReference type="EMBL" id="EYC07830.1"/>
    </source>
</evidence>
<dbReference type="EMBL" id="JARK01001404">
    <property type="protein sequence ID" value="EYC07830.1"/>
    <property type="molecule type" value="Genomic_DNA"/>
</dbReference>
<keyword evidence="2" id="KW-1185">Reference proteome</keyword>
<dbReference type="OrthoDB" id="775972at2759"/>
<dbReference type="AlphaFoldDB" id="A0A016TYC1"/>
<name>A0A016TYC1_9BILA</name>
<evidence type="ECO:0000313" key="2">
    <source>
        <dbReference type="Proteomes" id="UP000024635"/>
    </source>
</evidence>
<reference evidence="2" key="1">
    <citation type="journal article" date="2015" name="Nat. Genet.">
        <title>The genome and transcriptome of the zoonotic hookworm Ancylostoma ceylanicum identify infection-specific gene families.</title>
        <authorList>
            <person name="Schwarz E.M."/>
            <person name="Hu Y."/>
            <person name="Antoshechkin I."/>
            <person name="Miller M.M."/>
            <person name="Sternberg P.W."/>
            <person name="Aroian R.V."/>
        </authorList>
    </citation>
    <scope>NUCLEOTIDE SEQUENCE</scope>
    <source>
        <strain evidence="2">HY135</strain>
    </source>
</reference>
<gene>
    <name evidence="1" type="primary">Acey_s0068.g152</name>
    <name evidence="1" type="ORF">Y032_0068g152</name>
</gene>
<protein>
    <submittedName>
        <fullName evidence="1">Uncharacterized protein</fullName>
    </submittedName>
</protein>
<dbReference type="Proteomes" id="UP000024635">
    <property type="component" value="Unassembled WGS sequence"/>
</dbReference>